<dbReference type="Proteomes" id="UP000270094">
    <property type="component" value="Unassembled WGS sequence"/>
</dbReference>
<protein>
    <submittedName>
        <fullName evidence="1">Uncharacterized protein</fullName>
    </submittedName>
</protein>
<dbReference type="EMBL" id="UYYB01010577">
    <property type="protein sequence ID" value="VDM68955.1"/>
    <property type="molecule type" value="Genomic_DNA"/>
</dbReference>
<evidence type="ECO:0000313" key="2">
    <source>
        <dbReference type="Proteomes" id="UP000270094"/>
    </source>
</evidence>
<evidence type="ECO:0000313" key="1">
    <source>
        <dbReference type="EMBL" id="VDM68955.1"/>
    </source>
</evidence>
<proteinExistence type="predicted"/>
<accession>A0A3P7KCG3</accession>
<keyword evidence="2" id="KW-1185">Reference proteome</keyword>
<organism evidence="1 2">
    <name type="scientific">Strongylus vulgaris</name>
    <name type="common">Blood worm</name>
    <dbReference type="NCBI Taxonomy" id="40348"/>
    <lineage>
        <taxon>Eukaryota</taxon>
        <taxon>Metazoa</taxon>
        <taxon>Ecdysozoa</taxon>
        <taxon>Nematoda</taxon>
        <taxon>Chromadorea</taxon>
        <taxon>Rhabditida</taxon>
        <taxon>Rhabditina</taxon>
        <taxon>Rhabditomorpha</taxon>
        <taxon>Strongyloidea</taxon>
        <taxon>Strongylidae</taxon>
        <taxon>Strongylus</taxon>
    </lineage>
</organism>
<sequence>MLESADSQRTAKIIKTWMLWFEKCRVGDSDDEATFLASLARVLLKKDKLFASFFTSEDMKKLRRYLILAFVLLSELERGSKFFEGAMLFVLFEFCLDELPLHLRGRYGIMNIFLRDHFTEYKMDSILKNICKQLTDSLSSQLITNAAADLVASLVARFPTSSDILSLFVENLMQHVKCIRWNILRWFGRIDISKEGCQFLFRVRDLLREKFAKVDEDLWPPLLFEIEDVSCIDPLWNCNESEELLWEADRALDAYLKVSNTLQQRFHQEIDKSDPRELYVPALIHSYFYLVNFASLFVPIVLI</sequence>
<gene>
    <name evidence="1" type="ORF">SVUK_LOCUS3953</name>
</gene>
<name>A0A3P7KCG3_STRVU</name>
<dbReference type="OrthoDB" id="5869110at2759"/>
<dbReference type="AlphaFoldDB" id="A0A3P7KCG3"/>
<reference evidence="1 2" key="1">
    <citation type="submission" date="2018-11" db="EMBL/GenBank/DDBJ databases">
        <authorList>
            <consortium name="Pathogen Informatics"/>
        </authorList>
    </citation>
    <scope>NUCLEOTIDE SEQUENCE [LARGE SCALE GENOMIC DNA]</scope>
</reference>